<feature type="domain" description="4Fe-4S ferredoxin-type" evidence="4">
    <location>
        <begin position="296"/>
        <end position="325"/>
    </location>
</feature>
<dbReference type="PANTHER" id="PTHR43578:SF3">
    <property type="entry name" value="NADH-QUINONE OXIDOREDUCTASE SUBUNIT F"/>
    <property type="match status" value="1"/>
</dbReference>
<evidence type="ECO:0000259" key="4">
    <source>
        <dbReference type="PROSITE" id="PS51379"/>
    </source>
</evidence>
<dbReference type="InterPro" id="IPR037207">
    <property type="entry name" value="Nuop51_4Fe4S-bd_sf"/>
</dbReference>
<dbReference type="PANTHER" id="PTHR43578">
    <property type="entry name" value="NADH-QUINONE OXIDOREDUCTASE SUBUNIT F"/>
    <property type="match status" value="1"/>
</dbReference>
<dbReference type="PROSITE" id="PS51379">
    <property type="entry name" value="4FE4S_FER_2"/>
    <property type="match status" value="2"/>
</dbReference>
<gene>
    <name evidence="5" type="ORF">RIL183_19931</name>
</gene>
<dbReference type="OrthoDB" id="9761899at2"/>
<dbReference type="SUPFAM" id="SSF140490">
    <property type="entry name" value="Nqo1C-terminal domain-like"/>
    <property type="match status" value="1"/>
</dbReference>
<organism evidence="5 6">
    <name type="scientific">Roseburia inulinivorans</name>
    <dbReference type="NCBI Taxonomy" id="360807"/>
    <lineage>
        <taxon>Bacteria</taxon>
        <taxon>Bacillati</taxon>
        <taxon>Bacillota</taxon>
        <taxon>Clostridia</taxon>
        <taxon>Lachnospirales</taxon>
        <taxon>Lachnospiraceae</taxon>
        <taxon>Roseburia</taxon>
    </lineage>
</organism>
<protein>
    <recommendedName>
        <fullName evidence="4">4Fe-4S ferredoxin-type domain-containing protein</fullName>
    </recommendedName>
</protein>
<dbReference type="RefSeq" id="WP_055039465.1">
    <property type="nucleotide sequence ID" value="NZ_CVRS01000065.1"/>
</dbReference>
<feature type="domain" description="4Fe-4S ferredoxin-type" evidence="4">
    <location>
        <begin position="326"/>
        <end position="355"/>
    </location>
</feature>
<keyword evidence="1" id="KW-0479">Metal-binding</keyword>
<proteinExistence type="predicted"/>
<keyword evidence="3" id="KW-0411">Iron-sulfur</keyword>
<dbReference type="Pfam" id="PF13237">
    <property type="entry name" value="Fer4_10"/>
    <property type="match status" value="1"/>
</dbReference>
<dbReference type="GO" id="GO:0046872">
    <property type="term" value="F:metal ion binding"/>
    <property type="evidence" value="ECO:0007669"/>
    <property type="project" value="UniProtKB-KW"/>
</dbReference>
<dbReference type="SMART" id="SM00928">
    <property type="entry name" value="NADH_4Fe-4S"/>
    <property type="match status" value="1"/>
</dbReference>
<reference evidence="6" key="1">
    <citation type="submission" date="2015-05" db="EMBL/GenBank/DDBJ databases">
        <authorList>
            <consortium name="Pathogen Informatics"/>
        </authorList>
    </citation>
    <scope>NUCLEOTIDE SEQUENCE [LARGE SCALE GENOMIC DNA]</scope>
    <source>
        <strain evidence="6">L1-83</strain>
    </source>
</reference>
<sequence length="370" mass="39959">MEKFFVCSCNADDRFAPVSMYLMKNHLEEVKAGMKALAGDAKILYLLPENETVEGLEGEVKYAIKSPTLGNPYAVAQVLEGKLPRPMIADGYVAVYDGMEVNVVKPEAAYAKATGKEDCFVAVNKDGLEGKETEIKQVAAGTKLSDIVAASDAKAVLFGGLKGEFVKPRSLAECVIPEGTSSSSVTVFGKESCIVDTVKKIMAMSWEDSCGKCVLCREGTSQFKQITEEMTCGKAKQTDLDLINDVGELIEVGAYCPFGKNMPRPLLSAIALYQDDFMEHIKKKSCSAGVCYKAEAVYVILPDVCTGCGDCIDECDEDAIIGKSKFIHMIDQDMCEQCGKCVSACEESAIVAVEGKLPKLPKKLTKVGKF</sequence>
<dbReference type="Gene3D" id="1.20.1440.230">
    <property type="entry name" value="NADH-ubiquinone oxidoreductase 51kDa subunit, iron-sulphur binding domain"/>
    <property type="match status" value="1"/>
</dbReference>
<evidence type="ECO:0000256" key="1">
    <source>
        <dbReference type="ARBA" id="ARBA00022723"/>
    </source>
</evidence>
<keyword evidence="2" id="KW-0408">Iron</keyword>
<accession>A0A0M6WK17</accession>
<dbReference type="Proteomes" id="UP000049828">
    <property type="component" value="Unassembled WGS sequence"/>
</dbReference>
<evidence type="ECO:0000256" key="2">
    <source>
        <dbReference type="ARBA" id="ARBA00023004"/>
    </source>
</evidence>
<evidence type="ECO:0000313" key="6">
    <source>
        <dbReference type="Proteomes" id="UP000049828"/>
    </source>
</evidence>
<dbReference type="Pfam" id="PF10589">
    <property type="entry name" value="NADH_4Fe-4S"/>
    <property type="match status" value="1"/>
</dbReference>
<dbReference type="GO" id="GO:0051539">
    <property type="term" value="F:4 iron, 4 sulfur cluster binding"/>
    <property type="evidence" value="ECO:0007669"/>
    <property type="project" value="InterPro"/>
</dbReference>
<dbReference type="InterPro" id="IPR017896">
    <property type="entry name" value="4Fe4S_Fe-S-bd"/>
</dbReference>
<name>A0A0M6WK17_9FIRM</name>
<evidence type="ECO:0000256" key="3">
    <source>
        <dbReference type="ARBA" id="ARBA00023014"/>
    </source>
</evidence>
<dbReference type="EMBL" id="CVRS01000065">
    <property type="protein sequence ID" value="CRL36687.1"/>
    <property type="molecule type" value="Genomic_DNA"/>
</dbReference>
<dbReference type="PROSITE" id="PS00198">
    <property type="entry name" value="4FE4S_FER_1"/>
    <property type="match status" value="1"/>
</dbReference>
<dbReference type="Gene3D" id="3.30.70.20">
    <property type="match status" value="1"/>
</dbReference>
<dbReference type="SUPFAM" id="SSF54862">
    <property type="entry name" value="4Fe-4S ferredoxins"/>
    <property type="match status" value="1"/>
</dbReference>
<keyword evidence="6" id="KW-1185">Reference proteome</keyword>
<dbReference type="InterPro" id="IPR019575">
    <property type="entry name" value="Nuop51_4Fe4S-bd"/>
</dbReference>
<dbReference type="InterPro" id="IPR017900">
    <property type="entry name" value="4Fe4S_Fe_S_CS"/>
</dbReference>
<evidence type="ECO:0000313" key="5">
    <source>
        <dbReference type="EMBL" id="CRL36687.1"/>
    </source>
</evidence>
<dbReference type="AlphaFoldDB" id="A0A0M6WK17"/>